<dbReference type="RefSeq" id="WP_184678056.1">
    <property type="nucleotide sequence ID" value="NZ_JACHGY010000001.1"/>
</dbReference>
<dbReference type="Proteomes" id="UP000541810">
    <property type="component" value="Unassembled WGS sequence"/>
</dbReference>
<evidence type="ECO:0000313" key="1">
    <source>
        <dbReference type="EMBL" id="MBB6430548.1"/>
    </source>
</evidence>
<dbReference type="AlphaFoldDB" id="A0A7X0LM17"/>
<dbReference type="Gene3D" id="3.40.50.150">
    <property type="entry name" value="Vaccinia Virus protein VP39"/>
    <property type="match status" value="1"/>
</dbReference>
<comment type="caution">
    <text evidence="1">The sequence shown here is derived from an EMBL/GenBank/DDBJ whole genome shotgun (WGS) entry which is preliminary data.</text>
</comment>
<organism evidence="1 2">
    <name type="scientific">Algisphaera agarilytica</name>
    <dbReference type="NCBI Taxonomy" id="1385975"/>
    <lineage>
        <taxon>Bacteria</taxon>
        <taxon>Pseudomonadati</taxon>
        <taxon>Planctomycetota</taxon>
        <taxon>Phycisphaerae</taxon>
        <taxon>Phycisphaerales</taxon>
        <taxon>Phycisphaeraceae</taxon>
        <taxon>Algisphaera</taxon>
    </lineage>
</organism>
<evidence type="ECO:0000313" key="2">
    <source>
        <dbReference type="Proteomes" id="UP000541810"/>
    </source>
</evidence>
<accession>A0A7X0LM17</accession>
<name>A0A7X0LM17_9BACT</name>
<reference evidence="1 2" key="1">
    <citation type="submission" date="2020-08" db="EMBL/GenBank/DDBJ databases">
        <title>Genomic Encyclopedia of Type Strains, Phase IV (KMG-IV): sequencing the most valuable type-strain genomes for metagenomic binning, comparative biology and taxonomic classification.</title>
        <authorList>
            <person name="Goeker M."/>
        </authorList>
    </citation>
    <scope>NUCLEOTIDE SEQUENCE [LARGE SCALE GENOMIC DNA]</scope>
    <source>
        <strain evidence="1 2">DSM 103725</strain>
    </source>
</reference>
<dbReference type="InterPro" id="IPR029063">
    <property type="entry name" value="SAM-dependent_MTases_sf"/>
</dbReference>
<dbReference type="SUPFAM" id="SSF53335">
    <property type="entry name" value="S-adenosyl-L-methionine-dependent methyltransferases"/>
    <property type="match status" value="1"/>
</dbReference>
<dbReference type="PANTHER" id="PTHR37211">
    <property type="entry name" value="EXPRESSED PROTEIN"/>
    <property type="match status" value="1"/>
</dbReference>
<dbReference type="PANTHER" id="PTHR37211:SF1">
    <property type="entry name" value="EXPRESSED PROTEIN"/>
    <property type="match status" value="1"/>
</dbReference>
<keyword evidence="2" id="KW-1185">Reference proteome</keyword>
<protein>
    <recommendedName>
        <fullName evidence="3">SAM-dependent methyltransferase</fullName>
    </recommendedName>
</protein>
<sequence length="283" mass="32858">MAKPKKDKPKKTNKPTLAEQADKYVCYQKSVQEPEHEIVFFDKAYKDAFGSKKAVHLREDFCGTFAVCCEWVKSSPKRTALGIDLDPEPLQWGKDNNLAKLNDEQQKRLRLIEQDVRQRNRPQADILAAQNFSFWLFKSREAVIEYFKVARSNLATQGLMVMDMMGGGECLEEDHKDVRTIEKGKKGFKYIWTQVSHNPINHDATFTISFKFKDGSKLDPAFTYEWRFWSIPEVMEMLREAGFSESHVYWEVTDEHGEETGEWHRATEAPSDPSWVCYIVAVK</sequence>
<proteinExistence type="predicted"/>
<dbReference type="EMBL" id="JACHGY010000001">
    <property type="protein sequence ID" value="MBB6430548.1"/>
    <property type="molecule type" value="Genomic_DNA"/>
</dbReference>
<gene>
    <name evidence="1" type="ORF">HNQ40_002354</name>
</gene>
<dbReference type="Gene3D" id="2.20.25.110">
    <property type="entry name" value="S-adenosyl-L-methionine-dependent methyltransferases"/>
    <property type="match status" value="1"/>
</dbReference>
<evidence type="ECO:0008006" key="3">
    <source>
        <dbReference type="Google" id="ProtNLM"/>
    </source>
</evidence>